<evidence type="ECO:0000256" key="1">
    <source>
        <dbReference type="ARBA" id="ARBA00010088"/>
    </source>
</evidence>
<evidence type="ECO:0000256" key="2">
    <source>
        <dbReference type="ARBA" id="ARBA00022729"/>
    </source>
</evidence>
<evidence type="ECO:0000259" key="6">
    <source>
        <dbReference type="Pfam" id="PF08386"/>
    </source>
</evidence>
<proteinExistence type="inferred from homology"/>
<dbReference type="Gene3D" id="3.40.50.1820">
    <property type="entry name" value="alpha/beta hydrolase"/>
    <property type="match status" value="1"/>
</dbReference>
<keyword evidence="8" id="KW-1185">Reference proteome</keyword>
<feature type="domain" description="AB hydrolase-1" evidence="5">
    <location>
        <begin position="98"/>
        <end position="261"/>
    </location>
</feature>
<dbReference type="InterPro" id="IPR000073">
    <property type="entry name" value="AB_hydrolase_1"/>
</dbReference>
<dbReference type="SUPFAM" id="SSF53474">
    <property type="entry name" value="alpha/beta-Hydrolases"/>
    <property type="match status" value="1"/>
</dbReference>
<dbReference type="PANTHER" id="PTHR43248:SF29">
    <property type="entry name" value="TRIPEPTIDYL AMINOPEPTIDASE"/>
    <property type="match status" value="1"/>
</dbReference>
<comment type="caution">
    <text evidence="7">The sequence shown here is derived from an EMBL/GenBank/DDBJ whole genome shotgun (WGS) entry which is preliminary data.</text>
</comment>
<feature type="signal peptide" evidence="4">
    <location>
        <begin position="1"/>
        <end position="21"/>
    </location>
</feature>
<sequence>MKKRITFAVTAAALAAGALTAVQTGAVAQAESLLPVRTPRITWGACPEPPAGLTVDERQQCGTLTVPLDYDHPWGRTITLAVSRLPAKKATHGVLFTNPGGPGGEGLNMPSTLTAEVRSRALDGYDVIGLDPRGVGHSSPVTCDLTLEEMLPPAQYGSVKESTAFARSAARRCQACNGDLLRHVTTADTARDMDQLRKALGAERITYLGRSYGTYLGAVYASLFPSHTEKMLLDSASDPAQVWYEQLRRQSEATATRFPDAARLAVTTGWGRSEKAVTRRYLRLVGQLDRRPVELPGSETALSGNVLRFLTFGLLSDDAYLPTLVDSWTTAADLADGTATAEQASNLAGLLGAVSPSSSPGVPRDNSVAAAYAVLCGDGGWPGDVKTYAANVARDREAYPLSNGAPANVLPCAFWPTRPGKPVKISAAGARDILILQNERDPNLTVGTARGLQKALGNRAALVTVDAGGHVVYGPGTNACATEAAETFLTEGTVPGHDVRCSTVAG</sequence>
<protein>
    <submittedName>
        <fullName evidence="7">Pimeloyl-ACP methyl ester carboxylesterase</fullName>
    </submittedName>
</protein>
<dbReference type="Pfam" id="PF00561">
    <property type="entry name" value="Abhydrolase_1"/>
    <property type="match status" value="1"/>
</dbReference>
<name>A0ABT9P9Q8_9ACTN</name>
<evidence type="ECO:0000259" key="5">
    <source>
        <dbReference type="Pfam" id="PF00561"/>
    </source>
</evidence>
<dbReference type="Pfam" id="PF08386">
    <property type="entry name" value="Abhydrolase_4"/>
    <property type="match status" value="1"/>
</dbReference>
<dbReference type="InterPro" id="IPR051601">
    <property type="entry name" value="Serine_prot/Carboxylest_S33"/>
</dbReference>
<dbReference type="InterPro" id="IPR013595">
    <property type="entry name" value="Pept_S33_TAP-like_C"/>
</dbReference>
<reference evidence="7 8" key="1">
    <citation type="submission" date="2023-07" db="EMBL/GenBank/DDBJ databases">
        <title>Sequencing the genomes of 1000 actinobacteria strains.</title>
        <authorList>
            <person name="Klenk H.-P."/>
        </authorList>
    </citation>
    <scope>NUCLEOTIDE SEQUENCE [LARGE SCALE GENOMIC DNA]</scope>
    <source>
        <strain evidence="7 8">DSM 44388</strain>
    </source>
</reference>
<dbReference type="InterPro" id="IPR029058">
    <property type="entry name" value="AB_hydrolase_fold"/>
</dbReference>
<evidence type="ECO:0000256" key="4">
    <source>
        <dbReference type="SAM" id="SignalP"/>
    </source>
</evidence>
<organism evidence="7 8">
    <name type="scientific">Kineosporia succinea</name>
    <dbReference type="NCBI Taxonomy" id="84632"/>
    <lineage>
        <taxon>Bacteria</taxon>
        <taxon>Bacillati</taxon>
        <taxon>Actinomycetota</taxon>
        <taxon>Actinomycetes</taxon>
        <taxon>Kineosporiales</taxon>
        <taxon>Kineosporiaceae</taxon>
        <taxon>Kineosporia</taxon>
    </lineage>
</organism>
<dbReference type="PANTHER" id="PTHR43248">
    <property type="entry name" value="2-SUCCINYL-6-HYDROXY-2,4-CYCLOHEXADIENE-1-CARBOXYLATE SYNTHASE"/>
    <property type="match status" value="1"/>
</dbReference>
<dbReference type="RefSeq" id="WP_307246291.1">
    <property type="nucleotide sequence ID" value="NZ_JAUSQZ010000001.1"/>
</dbReference>
<evidence type="ECO:0000313" key="8">
    <source>
        <dbReference type="Proteomes" id="UP001235712"/>
    </source>
</evidence>
<feature type="chain" id="PRO_5047139092" evidence="4">
    <location>
        <begin position="22"/>
        <end position="506"/>
    </location>
</feature>
<dbReference type="Proteomes" id="UP001235712">
    <property type="component" value="Unassembled WGS sequence"/>
</dbReference>
<evidence type="ECO:0000313" key="7">
    <source>
        <dbReference type="EMBL" id="MDP9828770.1"/>
    </source>
</evidence>
<feature type="domain" description="Peptidase S33 tripeptidyl aminopeptidase-like C-terminal" evidence="6">
    <location>
        <begin position="408"/>
        <end position="501"/>
    </location>
</feature>
<accession>A0ABT9P9Q8</accession>
<keyword evidence="2 4" id="KW-0732">Signal</keyword>
<dbReference type="EMBL" id="JAUSQZ010000001">
    <property type="protein sequence ID" value="MDP9828770.1"/>
    <property type="molecule type" value="Genomic_DNA"/>
</dbReference>
<keyword evidence="3" id="KW-0378">Hydrolase</keyword>
<comment type="similarity">
    <text evidence="1">Belongs to the peptidase S33 family.</text>
</comment>
<gene>
    <name evidence="7" type="ORF">J2S57_004519</name>
</gene>
<evidence type="ECO:0000256" key="3">
    <source>
        <dbReference type="ARBA" id="ARBA00022801"/>
    </source>
</evidence>